<keyword evidence="1" id="KW-0812">Transmembrane</keyword>
<evidence type="ECO:0000256" key="1">
    <source>
        <dbReference type="SAM" id="Phobius"/>
    </source>
</evidence>
<accession>A0A8T3BVA2</accession>
<keyword evidence="1" id="KW-0472">Membrane</keyword>
<feature type="transmembrane region" description="Helical" evidence="1">
    <location>
        <begin position="6"/>
        <end position="23"/>
    </location>
</feature>
<dbReference type="EMBL" id="JAGYWB010000006">
    <property type="protein sequence ID" value="KAI0520390.1"/>
    <property type="molecule type" value="Genomic_DNA"/>
</dbReference>
<evidence type="ECO:0000313" key="2">
    <source>
        <dbReference type="EMBL" id="KAI0520390.1"/>
    </source>
</evidence>
<name>A0A8T3BVA2_DENNO</name>
<gene>
    <name evidence="2" type="ORF">KFK09_007862</name>
</gene>
<dbReference type="Proteomes" id="UP000829196">
    <property type="component" value="Unassembled WGS sequence"/>
</dbReference>
<keyword evidence="1" id="KW-1133">Transmembrane helix</keyword>
<keyword evidence="3" id="KW-1185">Reference proteome</keyword>
<protein>
    <submittedName>
        <fullName evidence="2">Uncharacterized protein</fullName>
    </submittedName>
</protein>
<proteinExistence type="predicted"/>
<reference evidence="2" key="1">
    <citation type="journal article" date="2022" name="Front. Genet.">
        <title>Chromosome-Scale Assembly of the Dendrobium nobile Genome Provides Insights Into the Molecular Mechanism of the Biosynthesis of the Medicinal Active Ingredient of Dendrobium.</title>
        <authorList>
            <person name="Xu Q."/>
            <person name="Niu S.-C."/>
            <person name="Li K.-L."/>
            <person name="Zheng P.-J."/>
            <person name="Zhang X.-J."/>
            <person name="Jia Y."/>
            <person name="Liu Y."/>
            <person name="Niu Y.-X."/>
            <person name="Yu L.-H."/>
            <person name="Chen D.-F."/>
            <person name="Zhang G.-Q."/>
        </authorList>
    </citation>
    <scope>NUCLEOTIDE SEQUENCE</scope>
    <source>
        <tissue evidence="2">Leaf</tissue>
    </source>
</reference>
<organism evidence="2 3">
    <name type="scientific">Dendrobium nobile</name>
    <name type="common">Orchid</name>
    <dbReference type="NCBI Taxonomy" id="94219"/>
    <lineage>
        <taxon>Eukaryota</taxon>
        <taxon>Viridiplantae</taxon>
        <taxon>Streptophyta</taxon>
        <taxon>Embryophyta</taxon>
        <taxon>Tracheophyta</taxon>
        <taxon>Spermatophyta</taxon>
        <taxon>Magnoliopsida</taxon>
        <taxon>Liliopsida</taxon>
        <taxon>Asparagales</taxon>
        <taxon>Orchidaceae</taxon>
        <taxon>Epidendroideae</taxon>
        <taxon>Malaxideae</taxon>
        <taxon>Dendrobiinae</taxon>
        <taxon>Dendrobium</taxon>
    </lineage>
</organism>
<evidence type="ECO:0000313" key="3">
    <source>
        <dbReference type="Proteomes" id="UP000829196"/>
    </source>
</evidence>
<dbReference type="AlphaFoldDB" id="A0A8T3BVA2"/>
<comment type="caution">
    <text evidence="2">The sequence shown here is derived from an EMBL/GenBank/DDBJ whole genome shotgun (WGS) entry which is preliminary data.</text>
</comment>
<sequence>MRDLAVVAWAGGKWVGAIGPWGFRKWRRDRVKWSELMVEGGEVRRGDYDKIKEENKTTNPAVSKVGGYCANLPLQGISPKLSKNSQRFS</sequence>